<dbReference type="Proteomes" id="UP000813444">
    <property type="component" value="Unassembled WGS sequence"/>
</dbReference>
<dbReference type="AlphaFoldDB" id="A0A8K0SVT1"/>
<organism evidence="2 3">
    <name type="scientific">Stachybotrys elegans</name>
    <dbReference type="NCBI Taxonomy" id="80388"/>
    <lineage>
        <taxon>Eukaryota</taxon>
        <taxon>Fungi</taxon>
        <taxon>Dikarya</taxon>
        <taxon>Ascomycota</taxon>
        <taxon>Pezizomycotina</taxon>
        <taxon>Sordariomycetes</taxon>
        <taxon>Hypocreomycetidae</taxon>
        <taxon>Hypocreales</taxon>
        <taxon>Stachybotryaceae</taxon>
        <taxon>Stachybotrys</taxon>
    </lineage>
</organism>
<sequence length="218" mass="24761">MMSPTAPRRQWSPCNIHNDRPQSGVDEQPTLTTIDCKWTDTVRGVSHVLSRRELVSFAAAVTPPPLSDAIPPSHPSEILNRWGCHHCLAHDDAVLHRDPDILRHFPSCLSSRSLQTIGVPHSLVSMTLRRGSQRRRASSKREWTREAGHLTLFQYMDVQIVCLPTRRHHINQLLPSRAGRQSYKGWQVSCYSDNQAATEAKTRPRRLDAADHPHSRPK</sequence>
<feature type="compositionally biased region" description="Basic and acidic residues" evidence="1">
    <location>
        <begin position="200"/>
        <end position="218"/>
    </location>
</feature>
<comment type="caution">
    <text evidence="2">The sequence shown here is derived from an EMBL/GenBank/DDBJ whole genome shotgun (WGS) entry which is preliminary data.</text>
</comment>
<name>A0A8K0SVT1_9HYPO</name>
<keyword evidence="3" id="KW-1185">Reference proteome</keyword>
<accession>A0A8K0SVT1</accession>
<evidence type="ECO:0000256" key="1">
    <source>
        <dbReference type="SAM" id="MobiDB-lite"/>
    </source>
</evidence>
<dbReference type="EMBL" id="JAGPNK010000007">
    <property type="protein sequence ID" value="KAH7318723.1"/>
    <property type="molecule type" value="Genomic_DNA"/>
</dbReference>
<gene>
    <name evidence="2" type="ORF">B0I35DRAFT_250441</name>
</gene>
<feature type="region of interest" description="Disordered" evidence="1">
    <location>
        <begin position="1"/>
        <end position="28"/>
    </location>
</feature>
<reference evidence="2" key="1">
    <citation type="journal article" date="2021" name="Nat. Commun.">
        <title>Genetic determinants of endophytism in the Arabidopsis root mycobiome.</title>
        <authorList>
            <person name="Mesny F."/>
            <person name="Miyauchi S."/>
            <person name="Thiergart T."/>
            <person name="Pickel B."/>
            <person name="Atanasova L."/>
            <person name="Karlsson M."/>
            <person name="Huettel B."/>
            <person name="Barry K.W."/>
            <person name="Haridas S."/>
            <person name="Chen C."/>
            <person name="Bauer D."/>
            <person name="Andreopoulos W."/>
            <person name="Pangilinan J."/>
            <person name="LaButti K."/>
            <person name="Riley R."/>
            <person name="Lipzen A."/>
            <person name="Clum A."/>
            <person name="Drula E."/>
            <person name="Henrissat B."/>
            <person name="Kohler A."/>
            <person name="Grigoriev I.V."/>
            <person name="Martin F.M."/>
            <person name="Hacquard S."/>
        </authorList>
    </citation>
    <scope>NUCLEOTIDE SEQUENCE</scope>
    <source>
        <strain evidence="2">MPI-CAGE-CH-0235</strain>
    </source>
</reference>
<proteinExistence type="predicted"/>
<feature type="region of interest" description="Disordered" evidence="1">
    <location>
        <begin position="195"/>
        <end position="218"/>
    </location>
</feature>
<evidence type="ECO:0000313" key="2">
    <source>
        <dbReference type="EMBL" id="KAH7318723.1"/>
    </source>
</evidence>
<protein>
    <submittedName>
        <fullName evidence="2">Uncharacterized protein</fullName>
    </submittedName>
</protein>
<evidence type="ECO:0000313" key="3">
    <source>
        <dbReference type="Proteomes" id="UP000813444"/>
    </source>
</evidence>